<feature type="compositionally biased region" description="Low complexity" evidence="1">
    <location>
        <begin position="49"/>
        <end position="58"/>
    </location>
</feature>
<evidence type="ECO:0000256" key="1">
    <source>
        <dbReference type="SAM" id="MobiDB-lite"/>
    </source>
</evidence>
<protein>
    <submittedName>
        <fullName evidence="2">Uncharacterized protein</fullName>
    </submittedName>
</protein>
<gene>
    <name evidence="2" type="ORF">ALC53_06861</name>
</gene>
<reference evidence="2 3" key="1">
    <citation type="submission" date="2015-09" db="EMBL/GenBank/DDBJ databases">
        <title>Atta colombica WGS genome.</title>
        <authorList>
            <person name="Nygaard S."/>
            <person name="Hu H."/>
            <person name="Boomsma J."/>
            <person name="Zhang G."/>
        </authorList>
    </citation>
    <scope>NUCLEOTIDE SEQUENCE [LARGE SCALE GENOMIC DNA]</scope>
    <source>
        <strain evidence="2">Treedump-2</strain>
        <tissue evidence="2">Whole body</tissue>
    </source>
</reference>
<dbReference type="AlphaFoldDB" id="A0A195BDP3"/>
<evidence type="ECO:0000313" key="2">
    <source>
        <dbReference type="EMBL" id="KYM82686.1"/>
    </source>
</evidence>
<proteinExistence type="predicted"/>
<dbReference type="Proteomes" id="UP000078540">
    <property type="component" value="Unassembled WGS sequence"/>
</dbReference>
<name>A0A195BDP3_9HYME</name>
<dbReference type="EMBL" id="KQ976509">
    <property type="protein sequence ID" value="KYM82686.1"/>
    <property type="molecule type" value="Genomic_DNA"/>
</dbReference>
<evidence type="ECO:0000313" key="3">
    <source>
        <dbReference type="Proteomes" id="UP000078540"/>
    </source>
</evidence>
<feature type="region of interest" description="Disordered" evidence="1">
    <location>
        <begin position="28"/>
        <end position="74"/>
    </location>
</feature>
<feature type="compositionally biased region" description="Basic and acidic residues" evidence="1">
    <location>
        <begin position="60"/>
        <end position="74"/>
    </location>
</feature>
<accession>A0A195BDP3</accession>
<sequence>MEFAIVQIASVDMPGSLYYKFGDAQQKRPDKNLLTERKKKKGRALPTCSSSSSSPLPSRDILKTSREFSDHPKDIPRISRIKYTMRR</sequence>
<keyword evidence="3" id="KW-1185">Reference proteome</keyword>
<organism evidence="2 3">
    <name type="scientific">Atta colombica</name>
    <dbReference type="NCBI Taxonomy" id="520822"/>
    <lineage>
        <taxon>Eukaryota</taxon>
        <taxon>Metazoa</taxon>
        <taxon>Ecdysozoa</taxon>
        <taxon>Arthropoda</taxon>
        <taxon>Hexapoda</taxon>
        <taxon>Insecta</taxon>
        <taxon>Pterygota</taxon>
        <taxon>Neoptera</taxon>
        <taxon>Endopterygota</taxon>
        <taxon>Hymenoptera</taxon>
        <taxon>Apocrita</taxon>
        <taxon>Aculeata</taxon>
        <taxon>Formicoidea</taxon>
        <taxon>Formicidae</taxon>
        <taxon>Myrmicinae</taxon>
        <taxon>Atta</taxon>
    </lineage>
</organism>